<keyword evidence="1" id="KW-1133">Transmembrane helix</keyword>
<dbReference type="InterPro" id="IPR008313">
    <property type="entry name" value="GH125"/>
</dbReference>
<dbReference type="EMBL" id="CAJVPL010001501">
    <property type="protein sequence ID" value="CAG8574138.1"/>
    <property type="molecule type" value="Genomic_DNA"/>
</dbReference>
<organism evidence="2 3">
    <name type="scientific">Ambispora gerdemannii</name>
    <dbReference type="NCBI Taxonomy" id="144530"/>
    <lineage>
        <taxon>Eukaryota</taxon>
        <taxon>Fungi</taxon>
        <taxon>Fungi incertae sedis</taxon>
        <taxon>Mucoromycota</taxon>
        <taxon>Glomeromycotina</taxon>
        <taxon>Glomeromycetes</taxon>
        <taxon>Archaeosporales</taxon>
        <taxon>Ambisporaceae</taxon>
        <taxon>Ambispora</taxon>
    </lineage>
</organism>
<reference evidence="2" key="1">
    <citation type="submission" date="2021-06" db="EMBL/GenBank/DDBJ databases">
        <authorList>
            <person name="Kallberg Y."/>
            <person name="Tangrot J."/>
            <person name="Rosling A."/>
        </authorList>
    </citation>
    <scope>NUCLEOTIDE SEQUENCE</scope>
    <source>
        <strain evidence="2">MT106</strain>
    </source>
</reference>
<evidence type="ECO:0000313" key="3">
    <source>
        <dbReference type="Proteomes" id="UP000789831"/>
    </source>
</evidence>
<proteinExistence type="predicted"/>
<keyword evidence="1" id="KW-0812">Transmembrane</keyword>
<sequence length="284" mass="33266">VVMLGSTSNIEFGKVPSIMSWKFVVGNTFVFQVFSGEFVIACTVYVFFRPWFKKFRSRAVDDVLNGIAMQMKDKDLAILFQNCWAYSLDKAILWHDTSKGYPRTFIVPGNMNVMYIRDSTNQVISYTPYAKRDTHLAQMILGVIYMQAEYLEKDIYSNSFLPPIESRISRPFDPWQRDDKSYPEPSSDAWQQKWSADSLASFLKLTYHYWKHTKDSSFVRNEHWVNATRQALKIFSEQMRGTMEEFGNESYLFTRPTRNSSETLLLNGRDNDWTRVNSWPNDLS</sequence>
<gene>
    <name evidence="2" type="ORF">AGERDE_LOCUS7790</name>
</gene>
<dbReference type="GO" id="GO:0005975">
    <property type="term" value="P:carbohydrate metabolic process"/>
    <property type="evidence" value="ECO:0007669"/>
    <property type="project" value="InterPro"/>
</dbReference>
<dbReference type="InterPro" id="IPR008928">
    <property type="entry name" value="6-hairpin_glycosidase_sf"/>
</dbReference>
<name>A0A9N9BNG4_9GLOM</name>
<dbReference type="AlphaFoldDB" id="A0A9N9BNG4"/>
<dbReference type="SMART" id="SM01149">
    <property type="entry name" value="DUF1237"/>
    <property type="match status" value="1"/>
</dbReference>
<comment type="caution">
    <text evidence="2">The sequence shown here is derived from an EMBL/GenBank/DDBJ whole genome shotgun (WGS) entry which is preliminary data.</text>
</comment>
<dbReference type="OrthoDB" id="7771656at2759"/>
<dbReference type="InterPro" id="IPR012341">
    <property type="entry name" value="6hp_glycosidase-like_sf"/>
</dbReference>
<evidence type="ECO:0000256" key="1">
    <source>
        <dbReference type="SAM" id="Phobius"/>
    </source>
</evidence>
<feature type="non-terminal residue" evidence="2">
    <location>
        <position position="1"/>
    </location>
</feature>
<dbReference type="PANTHER" id="PTHR31047:SF0">
    <property type="entry name" value="MEIOTICALLY UP-REGULATED GENE 157 PROTEIN"/>
    <property type="match status" value="1"/>
</dbReference>
<protein>
    <submittedName>
        <fullName evidence="2">12259_t:CDS:1</fullName>
    </submittedName>
</protein>
<keyword evidence="1" id="KW-0472">Membrane</keyword>
<dbReference type="SUPFAM" id="SSF48208">
    <property type="entry name" value="Six-hairpin glycosidases"/>
    <property type="match status" value="1"/>
</dbReference>
<feature type="transmembrane region" description="Helical" evidence="1">
    <location>
        <begin position="29"/>
        <end position="48"/>
    </location>
</feature>
<evidence type="ECO:0000313" key="2">
    <source>
        <dbReference type="EMBL" id="CAG8574138.1"/>
    </source>
</evidence>
<dbReference type="Pfam" id="PF06824">
    <property type="entry name" value="Glyco_hydro_125"/>
    <property type="match status" value="1"/>
</dbReference>
<dbReference type="GO" id="GO:0003824">
    <property type="term" value="F:catalytic activity"/>
    <property type="evidence" value="ECO:0007669"/>
    <property type="project" value="UniProtKB-ARBA"/>
</dbReference>
<accession>A0A9N9BNG4</accession>
<dbReference type="Proteomes" id="UP000789831">
    <property type="component" value="Unassembled WGS sequence"/>
</dbReference>
<dbReference type="PANTHER" id="PTHR31047">
    <property type="entry name" value="MEIOTICALLY UP-REGULATED GENE 157 PROTEIN"/>
    <property type="match status" value="1"/>
</dbReference>
<keyword evidence="3" id="KW-1185">Reference proteome</keyword>
<dbReference type="Gene3D" id="1.50.10.10">
    <property type="match status" value="1"/>
</dbReference>